<accession>B8EJF5</accession>
<dbReference type="KEGG" id="msl:Msil_3765"/>
<dbReference type="OrthoDB" id="7064376at2"/>
<gene>
    <name evidence="2" type="ordered locus">Msil_3765</name>
</gene>
<proteinExistence type="predicted"/>
<evidence type="ECO:0000256" key="1">
    <source>
        <dbReference type="SAM" id="MobiDB-lite"/>
    </source>
</evidence>
<protein>
    <submittedName>
        <fullName evidence="2">Uncharacterized protein</fullName>
    </submittedName>
</protein>
<organism evidence="2 3">
    <name type="scientific">Methylocella silvestris (strain DSM 15510 / CIP 108128 / LMG 27833 / NCIMB 13906 / BL2)</name>
    <dbReference type="NCBI Taxonomy" id="395965"/>
    <lineage>
        <taxon>Bacteria</taxon>
        <taxon>Pseudomonadati</taxon>
        <taxon>Pseudomonadota</taxon>
        <taxon>Alphaproteobacteria</taxon>
        <taxon>Hyphomicrobiales</taxon>
        <taxon>Beijerinckiaceae</taxon>
        <taxon>Methylocella</taxon>
    </lineage>
</organism>
<feature type="region of interest" description="Disordered" evidence="1">
    <location>
        <begin position="1"/>
        <end position="31"/>
    </location>
</feature>
<dbReference type="eggNOG" id="ENOG5033GAM">
    <property type="taxonomic scope" value="Bacteria"/>
</dbReference>
<name>B8EJF5_METSB</name>
<evidence type="ECO:0000313" key="3">
    <source>
        <dbReference type="Proteomes" id="UP000002257"/>
    </source>
</evidence>
<dbReference type="HOGENOM" id="CLU_2567071_0_0_5"/>
<evidence type="ECO:0000313" key="2">
    <source>
        <dbReference type="EMBL" id="ACK52647.1"/>
    </source>
</evidence>
<dbReference type="AlphaFoldDB" id="B8EJF5"/>
<dbReference type="STRING" id="395965.Msil_3765"/>
<keyword evidence="3" id="KW-1185">Reference proteome</keyword>
<reference evidence="2 3" key="1">
    <citation type="journal article" date="2010" name="J. Bacteriol.">
        <title>Complete genome sequence of the aerobic facultative methanotroph Methylocella silvestris BL2.</title>
        <authorList>
            <person name="Chen Y."/>
            <person name="Crombie A."/>
            <person name="Rahman M.T."/>
            <person name="Dedysh S.N."/>
            <person name="Liesack W."/>
            <person name="Stott M.B."/>
            <person name="Alam M."/>
            <person name="Theisen A.R."/>
            <person name="Murrell J.C."/>
            <person name="Dunfield P.F."/>
        </authorList>
    </citation>
    <scope>NUCLEOTIDE SEQUENCE [LARGE SCALE GENOMIC DNA]</scope>
    <source>
        <strain evidence="3">DSM 15510 / CIP 108128 / LMG 27833 / NCIMB 13906 / BL2</strain>
    </source>
</reference>
<sequence>MSDGDESEADPDASVLRFPQSRTSPAGAGKPTRYLGLGAMAKILGVPEQQATGHWCSRCRGLWYGYLLEVTCPACGNRHG</sequence>
<dbReference type="EMBL" id="CP001280">
    <property type="protein sequence ID" value="ACK52647.1"/>
    <property type="molecule type" value="Genomic_DNA"/>
</dbReference>
<dbReference type="RefSeq" id="WP_012592715.1">
    <property type="nucleotide sequence ID" value="NC_011666.1"/>
</dbReference>
<dbReference type="Proteomes" id="UP000002257">
    <property type="component" value="Chromosome"/>
</dbReference>
<feature type="compositionally biased region" description="Acidic residues" evidence="1">
    <location>
        <begin position="1"/>
        <end position="11"/>
    </location>
</feature>